<evidence type="ECO:0000313" key="1">
    <source>
        <dbReference type="EMBL" id="WNL34029.1"/>
    </source>
</evidence>
<accession>A0AA96DT06</accession>
<organism evidence="1">
    <name type="scientific">Arcobacter cryaerophilus gv. pseudocryaerophilus</name>
    <dbReference type="NCBI Taxonomy" id="2933791"/>
    <lineage>
        <taxon>Bacteria</taxon>
        <taxon>Pseudomonadati</taxon>
        <taxon>Campylobacterota</taxon>
        <taxon>Epsilonproteobacteria</taxon>
        <taxon>Campylobacterales</taxon>
        <taxon>Arcobacteraceae</taxon>
        <taxon>Aliarcobacter</taxon>
    </lineage>
</organism>
<dbReference type="RefSeq" id="WP_129098211.1">
    <property type="nucleotide sequence ID" value="NZ_CP128652.1"/>
</dbReference>
<protein>
    <submittedName>
        <fullName evidence="1">Uncharacterized protein</fullName>
    </submittedName>
</protein>
<sequence length="94" mass="10637">MCFEISELIGLLATAFTAGFALAKYLNKTITEKKFSCSVIEKTPKNDNARFGENTRVIIFYQNSEPKTLVCDFQKKHLLSAPTCKLTNSKCIYF</sequence>
<dbReference type="AlphaFoldDB" id="A0AA96DT06"/>
<dbReference type="EMBL" id="CP134856">
    <property type="protein sequence ID" value="WNL34029.1"/>
    <property type="molecule type" value="Genomic_DNA"/>
</dbReference>
<gene>
    <name evidence="1" type="ORF">RMP68_00130</name>
</gene>
<reference evidence="1" key="1">
    <citation type="submission" date="2023-09" db="EMBL/GenBank/DDBJ databases">
        <title>Arcobacter tbilisiensis sp. nov. isolated from chicken meat in Tbilisi, Georgia.</title>
        <authorList>
            <person name="Matthias R."/>
            <person name="Zautner A.E."/>
        </authorList>
    </citation>
    <scope>NUCLEOTIDE SEQUENCE</scope>
    <source>
        <strain evidence="1">LEO 62</strain>
    </source>
</reference>
<dbReference type="Proteomes" id="UP001305220">
    <property type="component" value="Chromosome"/>
</dbReference>
<proteinExistence type="predicted"/>
<name>A0AA96DT06_9BACT</name>